<comment type="caution">
    <text evidence="1">The sequence shown here is derived from an EMBL/GenBank/DDBJ whole genome shotgun (WGS) entry which is preliminary data.</text>
</comment>
<dbReference type="OrthoDB" id="512504at2"/>
<evidence type="ECO:0008006" key="3">
    <source>
        <dbReference type="Google" id="ProtNLM"/>
    </source>
</evidence>
<sequence length="123" mass="13525">MSAIGRCRWAIPAGCIPSASTGPEPEFTSRDELSLLNAGDALANVRVTVFYARREPVGPFRIGVAARRLRRLRINDLIFPEAVRLDVPYGLLIESDRPVVAQFTRQDTRARCNAGLLTTAFPA</sequence>
<dbReference type="Pfam" id="PF07100">
    <property type="entry name" value="ASRT"/>
    <property type="match status" value="1"/>
</dbReference>
<name>A0A919DDI9_9GAMM</name>
<dbReference type="InterPro" id="IPR009794">
    <property type="entry name" value="ASRT"/>
</dbReference>
<protein>
    <recommendedName>
        <fullName evidence="3">Sensory rhodopsin transducer</fullName>
    </recommendedName>
</protein>
<dbReference type="Gene3D" id="2.60.290.11">
    <property type="entry name" value="TM1070-like"/>
    <property type="match status" value="1"/>
</dbReference>
<keyword evidence="2" id="KW-1185">Reference proteome</keyword>
<dbReference type="RefSeq" id="WP_146472445.1">
    <property type="nucleotide sequence ID" value="NZ_BNCF01000008.1"/>
</dbReference>
<accession>A0A919DDI9</accession>
<dbReference type="PIRSF" id="PIRSF008711">
    <property type="entry name" value="UCP008711"/>
    <property type="match status" value="1"/>
</dbReference>
<dbReference type="EMBL" id="BNCF01000008">
    <property type="protein sequence ID" value="GHE35271.1"/>
    <property type="molecule type" value="Genomic_DNA"/>
</dbReference>
<gene>
    <name evidence="1" type="ORF">GCM10007167_16890</name>
</gene>
<reference evidence="1" key="2">
    <citation type="submission" date="2020-09" db="EMBL/GenBank/DDBJ databases">
        <authorList>
            <person name="Sun Q."/>
            <person name="Kim S."/>
        </authorList>
    </citation>
    <scope>NUCLEOTIDE SEQUENCE</scope>
    <source>
        <strain evidence="1">KCTC 32020</strain>
    </source>
</reference>
<evidence type="ECO:0000313" key="1">
    <source>
        <dbReference type="EMBL" id="GHE35271.1"/>
    </source>
</evidence>
<reference evidence="1" key="1">
    <citation type="journal article" date="2014" name="Int. J. Syst. Evol. Microbiol.">
        <title>Complete genome sequence of Corynebacterium casei LMG S-19264T (=DSM 44701T), isolated from a smear-ripened cheese.</title>
        <authorList>
            <consortium name="US DOE Joint Genome Institute (JGI-PGF)"/>
            <person name="Walter F."/>
            <person name="Albersmeier A."/>
            <person name="Kalinowski J."/>
            <person name="Ruckert C."/>
        </authorList>
    </citation>
    <scope>NUCLEOTIDE SEQUENCE</scope>
    <source>
        <strain evidence="1">KCTC 32020</strain>
    </source>
</reference>
<dbReference type="SUPFAM" id="SSF89232">
    <property type="entry name" value="Hypothetical protein TM1070"/>
    <property type="match status" value="1"/>
</dbReference>
<evidence type="ECO:0000313" key="2">
    <source>
        <dbReference type="Proteomes" id="UP000636453"/>
    </source>
</evidence>
<dbReference type="AlphaFoldDB" id="A0A919DDI9"/>
<organism evidence="1 2">
    <name type="scientific">Vulcaniibacterium thermophilum</name>
    <dbReference type="NCBI Taxonomy" id="1169913"/>
    <lineage>
        <taxon>Bacteria</taxon>
        <taxon>Pseudomonadati</taxon>
        <taxon>Pseudomonadota</taxon>
        <taxon>Gammaproteobacteria</taxon>
        <taxon>Lysobacterales</taxon>
        <taxon>Lysobacteraceae</taxon>
        <taxon>Vulcaniibacterium</taxon>
    </lineage>
</organism>
<dbReference type="Proteomes" id="UP000636453">
    <property type="component" value="Unassembled WGS sequence"/>
</dbReference>
<dbReference type="InterPro" id="IPR036698">
    <property type="entry name" value="TM1070-like_sf"/>
</dbReference>
<proteinExistence type="predicted"/>